<dbReference type="Pfam" id="PF02867">
    <property type="entry name" value="Ribonuc_red_lgC"/>
    <property type="match status" value="1"/>
</dbReference>
<comment type="similarity">
    <text evidence="2 15">Belongs to the ribonucleoside diphosphate reductase class-2 family.</text>
</comment>
<dbReference type="CDD" id="cd02888">
    <property type="entry name" value="RNR_II_dimer"/>
    <property type="match status" value="1"/>
</dbReference>
<name>A0A2M7FYW4_9BACT</name>
<dbReference type="InterPro" id="IPR013344">
    <property type="entry name" value="RNR_NrdJ/NrdZ"/>
</dbReference>
<dbReference type="SUPFAM" id="SSF51294">
    <property type="entry name" value="Hedgehog/intein (Hint) domain"/>
    <property type="match status" value="1"/>
</dbReference>
<evidence type="ECO:0000256" key="9">
    <source>
        <dbReference type="ARBA" id="ARBA00023000"/>
    </source>
</evidence>
<dbReference type="Gene3D" id="3.10.28.10">
    <property type="entry name" value="Homing endonucleases"/>
    <property type="match status" value="1"/>
</dbReference>
<dbReference type="InterPro" id="IPR004042">
    <property type="entry name" value="Intein_endonuc_central"/>
</dbReference>
<evidence type="ECO:0000256" key="6">
    <source>
        <dbReference type="ARBA" id="ARBA00022634"/>
    </source>
</evidence>
<evidence type="ECO:0000256" key="5">
    <source>
        <dbReference type="ARBA" id="ARBA00022628"/>
    </source>
</evidence>
<evidence type="ECO:0000256" key="12">
    <source>
        <dbReference type="ARBA" id="ARBA00023285"/>
    </source>
</evidence>
<evidence type="ECO:0000313" key="19">
    <source>
        <dbReference type="Proteomes" id="UP000231019"/>
    </source>
</evidence>
<accession>A0A2M7FYW4</accession>
<dbReference type="SUPFAM" id="SSF51998">
    <property type="entry name" value="PFL-like glycyl radical enzymes"/>
    <property type="match status" value="1"/>
</dbReference>
<dbReference type="CDD" id="cd00081">
    <property type="entry name" value="Hint"/>
    <property type="match status" value="1"/>
</dbReference>
<dbReference type="PANTHER" id="PTHR43371">
    <property type="entry name" value="VITAMIN B12-DEPENDENT RIBONUCLEOTIDE REDUCTASE"/>
    <property type="match status" value="1"/>
</dbReference>
<evidence type="ECO:0000313" key="18">
    <source>
        <dbReference type="EMBL" id="PIW14498.1"/>
    </source>
</evidence>
<evidence type="ECO:0000256" key="7">
    <source>
        <dbReference type="ARBA" id="ARBA00022741"/>
    </source>
</evidence>
<evidence type="ECO:0000256" key="1">
    <source>
        <dbReference type="ARBA" id="ARBA00001922"/>
    </source>
</evidence>
<keyword evidence="6 15" id="KW-0237">DNA synthesis</keyword>
<dbReference type="NCBIfam" id="TIGR02504">
    <property type="entry name" value="NrdJ_Z"/>
    <property type="match status" value="1"/>
</dbReference>
<dbReference type="PANTHER" id="PTHR43371:SF1">
    <property type="entry name" value="RIBONUCLEOSIDE-DIPHOSPHATE REDUCTASE"/>
    <property type="match status" value="1"/>
</dbReference>
<evidence type="ECO:0000256" key="4">
    <source>
        <dbReference type="ARBA" id="ARBA00014409"/>
    </source>
</evidence>
<keyword evidence="10 15" id="KW-0560">Oxidoreductase</keyword>
<dbReference type="InterPro" id="IPR024434">
    <property type="entry name" value="TSCPD_dom"/>
</dbReference>
<dbReference type="InterPro" id="IPR006141">
    <property type="entry name" value="Intein_N"/>
</dbReference>
<dbReference type="EMBL" id="PFFQ01000059">
    <property type="protein sequence ID" value="PIW14498.1"/>
    <property type="molecule type" value="Genomic_DNA"/>
</dbReference>
<evidence type="ECO:0000256" key="3">
    <source>
        <dbReference type="ARBA" id="ARBA00012274"/>
    </source>
</evidence>
<dbReference type="InterPro" id="IPR027434">
    <property type="entry name" value="Homing_endonucl"/>
</dbReference>
<dbReference type="GO" id="GO:0000166">
    <property type="term" value="F:nucleotide binding"/>
    <property type="evidence" value="ECO:0007669"/>
    <property type="project" value="UniProtKB-KW"/>
</dbReference>
<comment type="caution">
    <text evidence="18">The sequence shown here is derived from an EMBL/GenBank/DDBJ whole genome shotgun (WGS) entry which is preliminary data.</text>
</comment>
<dbReference type="GO" id="GO:0031419">
    <property type="term" value="F:cobalamin binding"/>
    <property type="evidence" value="ECO:0007669"/>
    <property type="project" value="UniProtKB-KW"/>
</dbReference>
<dbReference type="GO" id="GO:0050897">
    <property type="term" value="F:cobalt ion binding"/>
    <property type="evidence" value="ECO:0007669"/>
    <property type="project" value="InterPro"/>
</dbReference>
<dbReference type="EC" id="1.17.4.1" evidence="3 15"/>
<dbReference type="Pfam" id="PF14528">
    <property type="entry name" value="LAGLIDADG_3"/>
    <property type="match status" value="1"/>
</dbReference>
<dbReference type="InterPro" id="IPR013678">
    <property type="entry name" value="RNR_2_N"/>
</dbReference>
<evidence type="ECO:0000256" key="10">
    <source>
        <dbReference type="ARBA" id="ARBA00023002"/>
    </source>
</evidence>
<dbReference type="NCBIfam" id="NF005122">
    <property type="entry name" value="PRK06556.1"/>
    <property type="match status" value="1"/>
</dbReference>
<dbReference type="SMART" id="SM00305">
    <property type="entry name" value="HintC"/>
    <property type="match status" value="1"/>
</dbReference>
<dbReference type="Pfam" id="PF12637">
    <property type="entry name" value="TSCPD"/>
    <property type="match status" value="1"/>
</dbReference>
<organism evidence="18 19">
    <name type="scientific">bacterium (Candidatus Blackallbacteria) CG17_big_fil_post_rev_8_21_14_2_50_48_46</name>
    <dbReference type="NCBI Taxonomy" id="2014261"/>
    <lineage>
        <taxon>Bacteria</taxon>
        <taxon>Candidatus Blackallbacteria</taxon>
    </lineage>
</organism>
<dbReference type="InterPro" id="IPR003586">
    <property type="entry name" value="Hint_dom_C"/>
</dbReference>
<feature type="region of interest" description="Disordered" evidence="16">
    <location>
        <begin position="1061"/>
        <end position="1090"/>
    </location>
</feature>
<dbReference type="AlphaFoldDB" id="A0A2M7FYW4"/>
<dbReference type="InterPro" id="IPR006142">
    <property type="entry name" value="INTEIN"/>
</dbReference>
<sequence>MIETNSTPGYIQPQHHYSEHGLPFSRVFSSQGRHPFEELEWELRTASIGNEKGEMIFEQKDVEVPVSWSQQATNVVVSKYFHGQMGSPQRETSVKQLIGRVADTIAEWGRQQGYFASPEDAEIYQAELNALLVQQRAAFNSPVWFNVGIESKPQCSACQPYHALINTVQGLLPIGEIVEKDLIGLPVYDENGLTQVINTKYNGKKKVYRINLRDGFFVEATADHLVCAHDSRRTQTLHFAKVEDLKPGMFMRVYSHIAETITPESSNQEISEAALAGWLQADGFVGQYEGTNSSLTIEFMVVKQEEYDWVIQHLETVFPDVHYKVSVETAQNEHLEIRRIRLYGEILRPFVEKYELLKRKQDIRVPRSIWTAANDVVAVYLKSLFQGDGYVTIHDSSTRVAFAVISKEWVQELQVLLTRLGIYSRSRQKKENRPDRYDMWELDVSIASERLQFLKKIGFISDDKQDKLVTSCDMEGKICPDIRFSEIISIEAQDETDVYDIQTLSGHYLTNGVLVHNCFINSVQDNMDSILSLAKTEGMLFKWGSGTGTNFSSLRSSKEALSGGGTASGPVSFMRGYDAFAGVIKSGGKTRRAAKMVILNIDHPDIEEFIESKANEEKKAWALIDAGYNGGFNVPGGAYDSVQFQNANHSVRVTDEFMRAAEEDREWHTRAVSNGEIVETLKARKLLMGMAESTWICGDPGIQYDTTINRWHTAKASGRINASNPCSEYLFLDDTACNLASINLLKYYENGQFQVDAFKHTIRLLITAQEIVVEQASYPTPAIEKNSHRFRTLGLGYSNLGALLMAQGLPYDGDTGRHYAAAISALMTGEAYRVSAELAESVGPFEGFPPNRDYMLEVMRLHQQSLDQVKPVARDQYLLEAARQSWQAALDKGEKAGYRNAQVSVLAPTGTIAFLMDCDTTGIEPDLALIKYKRLVGGGNLKIVNQTVPLALENLGYSENEISEILDYLNNNDTIEGAPGLRKEDLPVFDCAFKPLRGSRSIHYMGHIRMMGAVQPFISGAISKTVNMPSEATVEEIYTAYLEAWKLGVKAVAIYRDGSKRTQPLNTGKESPKTEASGSTPQRRRLPNERQAITHKFSIAGHEGYLTVGMYEDGSPGEIFITMAKEGSVISGLMDSFATTVSLALQYGVPLPVLVDKLSHTRFEPSGYTGNKDIPFAKSIMDYIFRWLAIKFLPHAEAEAQGLASALKPTETEPQALNGQKLIQSSQEQGLSFVNSQDAPPCNSCGAAVMVRNGSCYKCMNCGATSGCS</sequence>
<dbReference type="InterPro" id="IPR036844">
    <property type="entry name" value="Hint_dom_sf"/>
</dbReference>
<dbReference type="InterPro" id="IPR050862">
    <property type="entry name" value="RdRp_reductase_class-2"/>
</dbReference>
<reference evidence="18 19" key="1">
    <citation type="submission" date="2017-09" db="EMBL/GenBank/DDBJ databases">
        <title>Depth-based differentiation of microbial function through sediment-hosted aquifers and enrichment of novel symbionts in the deep terrestrial subsurface.</title>
        <authorList>
            <person name="Probst A.J."/>
            <person name="Ladd B."/>
            <person name="Jarett J.K."/>
            <person name="Geller-Mcgrath D.E."/>
            <person name="Sieber C.M."/>
            <person name="Emerson J.B."/>
            <person name="Anantharaman K."/>
            <person name="Thomas B.C."/>
            <person name="Malmstrom R."/>
            <person name="Stieglmeier M."/>
            <person name="Klingl A."/>
            <person name="Woyke T."/>
            <person name="Ryan C.M."/>
            <person name="Banfield J.F."/>
        </authorList>
    </citation>
    <scope>NUCLEOTIDE SEQUENCE [LARGE SCALE GENOMIC DNA]</scope>
    <source>
        <strain evidence="18">CG17_big_fil_post_rev_8_21_14_2_50_48_46</strain>
    </source>
</reference>
<keyword evidence="9" id="KW-0651">Protein splicing</keyword>
<comment type="function">
    <text evidence="13 15">Catalyzes the reduction of ribonucleotides to deoxyribonucleotides. May function to provide a pool of deoxyribonucleotide precursors for DNA repair during oxygen limitation and/or for immediate growth after restoration of oxygen.</text>
</comment>
<keyword evidence="11" id="KW-1015">Disulfide bond</keyword>
<gene>
    <name evidence="18" type="ORF">COW36_20885</name>
</gene>
<keyword evidence="8" id="KW-0068">Autocatalytic cleavage</keyword>
<keyword evidence="5 15" id="KW-0846">Cobalamin</keyword>
<evidence type="ECO:0000256" key="8">
    <source>
        <dbReference type="ARBA" id="ARBA00022813"/>
    </source>
</evidence>
<dbReference type="PROSITE" id="PS50817">
    <property type="entry name" value="INTEIN_N_TER"/>
    <property type="match status" value="1"/>
</dbReference>
<proteinExistence type="inferred from homology"/>
<evidence type="ECO:0000256" key="16">
    <source>
        <dbReference type="SAM" id="MobiDB-lite"/>
    </source>
</evidence>
<protein>
    <recommendedName>
        <fullName evidence="4 15">Vitamin B12-dependent ribonucleotide reductase</fullName>
        <ecNumber evidence="3 15">1.17.4.1</ecNumber>
    </recommendedName>
</protein>
<dbReference type="PRINTS" id="PR00379">
    <property type="entry name" value="INTEIN"/>
</dbReference>
<dbReference type="InterPro" id="IPR000788">
    <property type="entry name" value="RNR_lg_C"/>
</dbReference>
<dbReference type="PROSITE" id="PS50818">
    <property type="entry name" value="INTEIN_C_TER"/>
    <property type="match status" value="1"/>
</dbReference>
<evidence type="ECO:0000256" key="14">
    <source>
        <dbReference type="ARBA" id="ARBA00047754"/>
    </source>
</evidence>
<evidence type="ECO:0000256" key="15">
    <source>
        <dbReference type="RuleBase" id="RU364064"/>
    </source>
</evidence>
<dbReference type="InterPro" id="IPR030934">
    <property type="entry name" value="Intein_C"/>
</dbReference>
<dbReference type="GO" id="GO:0004748">
    <property type="term" value="F:ribonucleoside-diphosphate reductase activity, thioredoxin disulfide as acceptor"/>
    <property type="evidence" value="ECO:0007669"/>
    <property type="project" value="UniProtKB-EC"/>
</dbReference>
<evidence type="ECO:0000256" key="2">
    <source>
        <dbReference type="ARBA" id="ARBA00007405"/>
    </source>
</evidence>
<evidence type="ECO:0000256" key="11">
    <source>
        <dbReference type="ARBA" id="ARBA00023157"/>
    </source>
</evidence>
<dbReference type="PRINTS" id="PR01183">
    <property type="entry name" value="RIBORDTASEM1"/>
</dbReference>
<feature type="compositionally biased region" description="Polar residues" evidence="16">
    <location>
        <begin position="1061"/>
        <end position="1081"/>
    </location>
</feature>
<evidence type="ECO:0000256" key="13">
    <source>
        <dbReference type="ARBA" id="ARBA00025437"/>
    </source>
</evidence>
<dbReference type="SUPFAM" id="SSF55608">
    <property type="entry name" value="Homing endonucleases"/>
    <property type="match status" value="1"/>
</dbReference>
<dbReference type="Pfam" id="PF08471">
    <property type="entry name" value="Ribonuc_red_2_N"/>
    <property type="match status" value="1"/>
</dbReference>
<dbReference type="GO" id="GO:0004519">
    <property type="term" value="F:endonuclease activity"/>
    <property type="evidence" value="ECO:0007669"/>
    <property type="project" value="InterPro"/>
</dbReference>
<dbReference type="GO" id="GO:0016539">
    <property type="term" value="P:intein-mediated protein splicing"/>
    <property type="evidence" value="ECO:0007669"/>
    <property type="project" value="InterPro"/>
</dbReference>
<dbReference type="Gene3D" id="3.20.70.20">
    <property type="match status" value="2"/>
</dbReference>
<dbReference type="Proteomes" id="UP000231019">
    <property type="component" value="Unassembled WGS sequence"/>
</dbReference>
<dbReference type="Gene3D" id="2.170.16.10">
    <property type="entry name" value="Hedgehog/Intein (Hint) domain"/>
    <property type="match status" value="1"/>
</dbReference>
<dbReference type="GO" id="GO:0071897">
    <property type="term" value="P:DNA biosynthetic process"/>
    <property type="evidence" value="ECO:0007669"/>
    <property type="project" value="UniProtKB-KW"/>
</dbReference>
<evidence type="ECO:0000259" key="17">
    <source>
        <dbReference type="PROSITE" id="PS50819"/>
    </source>
</evidence>
<dbReference type="InterPro" id="IPR004860">
    <property type="entry name" value="LAGLIDADG_dom"/>
</dbReference>
<keyword evidence="7 15" id="KW-0547">Nucleotide-binding</keyword>
<dbReference type="PROSITE" id="PS50819">
    <property type="entry name" value="INTEIN_ENDONUCLEASE"/>
    <property type="match status" value="1"/>
</dbReference>
<feature type="domain" description="DOD-type homing endonuclease" evidence="17">
    <location>
        <begin position="275"/>
        <end position="422"/>
    </location>
</feature>
<comment type="cofactor">
    <cofactor evidence="1 15">
        <name>adenosylcob(III)alamin</name>
        <dbReference type="ChEBI" id="CHEBI:18408"/>
    </cofactor>
</comment>
<comment type="catalytic activity">
    <reaction evidence="14 15">
        <text>a 2'-deoxyribonucleoside 5'-diphosphate + [thioredoxin]-disulfide + H2O = a ribonucleoside 5'-diphosphate + [thioredoxin]-dithiol</text>
        <dbReference type="Rhea" id="RHEA:23252"/>
        <dbReference type="Rhea" id="RHEA-COMP:10698"/>
        <dbReference type="Rhea" id="RHEA-COMP:10700"/>
        <dbReference type="ChEBI" id="CHEBI:15377"/>
        <dbReference type="ChEBI" id="CHEBI:29950"/>
        <dbReference type="ChEBI" id="CHEBI:50058"/>
        <dbReference type="ChEBI" id="CHEBI:57930"/>
        <dbReference type="ChEBI" id="CHEBI:73316"/>
        <dbReference type="EC" id="1.17.4.1"/>
    </reaction>
</comment>
<keyword evidence="12 15" id="KW-0170">Cobalt</keyword>